<dbReference type="Gene3D" id="1.10.510.10">
    <property type="entry name" value="Transferase(Phosphotransferase) domain 1"/>
    <property type="match status" value="1"/>
</dbReference>
<dbReference type="PANTHER" id="PTHR23060">
    <property type="entry name" value="TESTIS EXPRESSED GENE 14"/>
    <property type="match status" value="1"/>
</dbReference>
<reference evidence="4 5" key="1">
    <citation type="submission" date="2020-02" db="EMBL/GenBank/DDBJ databases">
        <title>A chromosome-scale genome assembly of the black bullhead catfish (Ameiurus melas).</title>
        <authorList>
            <person name="Wen M."/>
            <person name="Zham M."/>
            <person name="Cabau C."/>
            <person name="Klopp C."/>
            <person name="Donnadieu C."/>
            <person name="Roques C."/>
            <person name="Bouchez O."/>
            <person name="Lampietro C."/>
            <person name="Jouanno E."/>
            <person name="Herpin A."/>
            <person name="Louis A."/>
            <person name="Berthelot C."/>
            <person name="Parey E."/>
            <person name="Roest-Crollius H."/>
            <person name="Braasch I."/>
            <person name="Postlethwait J."/>
            <person name="Robinson-Rechavi M."/>
            <person name="Echchiki A."/>
            <person name="Begum T."/>
            <person name="Montfort J."/>
            <person name="Schartl M."/>
            <person name="Bobe J."/>
            <person name="Guiguen Y."/>
        </authorList>
    </citation>
    <scope>NUCLEOTIDE SEQUENCE [LARGE SCALE GENOMIC DNA]</scope>
    <source>
        <strain evidence="4">M_S1</strain>
        <tissue evidence="4">Blood</tissue>
    </source>
</reference>
<evidence type="ECO:0000256" key="2">
    <source>
        <dbReference type="SAM" id="MobiDB-lite"/>
    </source>
</evidence>
<comment type="caution">
    <text evidence="4">The sequence shown here is derived from an EMBL/GenBank/DDBJ whole genome shotgun (WGS) entry which is preliminary data.</text>
</comment>
<keyword evidence="1" id="KW-0040">ANK repeat</keyword>
<feature type="region of interest" description="Disordered" evidence="2">
    <location>
        <begin position="507"/>
        <end position="542"/>
    </location>
</feature>
<proteinExistence type="predicted"/>
<dbReference type="PROSITE" id="PS50297">
    <property type="entry name" value="ANK_REP_REGION"/>
    <property type="match status" value="1"/>
</dbReference>
<dbReference type="InterPro" id="IPR036770">
    <property type="entry name" value="Ankyrin_rpt-contain_sf"/>
</dbReference>
<gene>
    <name evidence="4" type="ORF">AMELA_G00149230</name>
</gene>
<feature type="compositionally biased region" description="Basic and acidic residues" evidence="2">
    <location>
        <begin position="878"/>
        <end position="890"/>
    </location>
</feature>
<dbReference type="InterPro" id="IPR001245">
    <property type="entry name" value="Ser-Thr/Tyr_kinase_cat_dom"/>
</dbReference>
<keyword evidence="5" id="KW-1185">Reference proteome</keyword>
<feature type="region of interest" description="Disordered" evidence="2">
    <location>
        <begin position="873"/>
        <end position="944"/>
    </location>
</feature>
<dbReference type="Pfam" id="PF07714">
    <property type="entry name" value="PK_Tyr_Ser-Thr"/>
    <property type="match status" value="1"/>
</dbReference>
<dbReference type="GO" id="GO:0000776">
    <property type="term" value="C:kinetochore"/>
    <property type="evidence" value="ECO:0007669"/>
    <property type="project" value="TreeGrafter"/>
</dbReference>
<dbReference type="Pfam" id="PF12796">
    <property type="entry name" value="Ank_2"/>
    <property type="match status" value="1"/>
</dbReference>
<dbReference type="InterPro" id="IPR039339">
    <property type="entry name" value="Tex14"/>
</dbReference>
<dbReference type="SMART" id="SM00248">
    <property type="entry name" value="ANK"/>
    <property type="match status" value="3"/>
</dbReference>
<dbReference type="PANTHER" id="PTHR23060:SF3">
    <property type="entry name" value="TESTIS EXPRESSED 14, INTERCELLULAR BRIDGE FORMING FACTOR"/>
    <property type="match status" value="1"/>
</dbReference>
<dbReference type="GO" id="GO:0045171">
    <property type="term" value="C:intercellular bridge"/>
    <property type="evidence" value="ECO:0007669"/>
    <property type="project" value="TreeGrafter"/>
</dbReference>
<feature type="repeat" description="ANK" evidence="1">
    <location>
        <begin position="86"/>
        <end position="118"/>
    </location>
</feature>
<dbReference type="GO" id="GO:0008608">
    <property type="term" value="P:attachment of spindle microtubules to kinetochore"/>
    <property type="evidence" value="ECO:0007669"/>
    <property type="project" value="InterPro"/>
</dbReference>
<dbReference type="AlphaFoldDB" id="A0A7J6AJQ0"/>
<accession>A0A7J6AJQ0</accession>
<dbReference type="GO" id="GO:0007140">
    <property type="term" value="P:male meiotic nuclear division"/>
    <property type="evidence" value="ECO:0007669"/>
    <property type="project" value="InterPro"/>
</dbReference>
<evidence type="ECO:0000313" key="4">
    <source>
        <dbReference type="EMBL" id="KAF4082239.1"/>
    </source>
</evidence>
<dbReference type="InterPro" id="IPR000719">
    <property type="entry name" value="Prot_kinase_dom"/>
</dbReference>
<dbReference type="InterPro" id="IPR002110">
    <property type="entry name" value="Ankyrin_rpt"/>
</dbReference>
<dbReference type="SUPFAM" id="SSF56112">
    <property type="entry name" value="Protein kinase-like (PK-like)"/>
    <property type="match status" value="1"/>
</dbReference>
<feature type="compositionally biased region" description="Basic and acidic residues" evidence="2">
    <location>
        <begin position="1080"/>
        <end position="1092"/>
    </location>
</feature>
<sequence length="1211" mass="134768">MSGVPIVPCPVRLGSVKTGGVVARLHQFTQERNLKKAEKLLKRGVDVDCVNHLGQTSLFCASLLGFSVVAELLLQYGADPNRRCDDRSTPVHAAVFSCNTRLLSALLEAGGDLRLHDDQGRTPRDWAEIGAQEHSARMVSFIKSCMSVMRSLSESQSPTERRVTPTSSKSLLRSPSVLDFLRPVSDVVFNKKVTAKWPTSDTVQCFGFGKLCVEKSVGVLASLPLLPDSELTQAEDEAPHSFPCGSFSKMTNYSWRGSRVTVKELQIDSTHQHAVQHGYLDLLVTELDFCCRLFHPHILQLMAVSSSNHLQQSKLVYERVHVGSLYTLLYHRRAEFPVLQVYEVLSLILQVCEALSYLHSRSLVLRSLSSHSVLVVHPGVAKVSDLGFMVPSDCSSSSTLPVPAMLYNWAAPEVIRRKACTGKADLYSICALVQELYTDAVPWGSVNPCWIKQAVDAGQALFADPAVPQPYYDLLLNGLKPSAQERTCSLQDLRYTLRFHLRELSQREKSEMRPLQARSSPHRRSTDIRKNRDSAHPDEQQVVDKVNHDQLRELDSFLENQTIQKNSLRNLQNEATEFCTSSDTVLRDISFWDTVPLNESHLSSRPSSVEEEDTEEERTKSSICNNISSTVLNLKVSQLLLQQVESSLDKFESRMMGNTCSDIPQFDEPDGRRDRQVVMLKAAGPPSYNYIPSVMRQEMEEVTEFCSAGEESFESSEADKNISRRDRRMRGGQEQAVGFTEECDGLCQSSAACTSQELMQTQRAEHNWTSEVSTAVAWMTRGFLSCAAGALVESSDSEEEEEQPQRPLMDAEEALFKSFAVVHSESEDSTDFHTMNHTFKLPNAVYEIKGQHREEDGSDSDYAQSPLELSSIFYTPKHNPDNTHTKEELSQKPNSVDDPDVTMEVCRPDMTVQTTFRECRSSPEEPEHTETESAPPSVHTTRSSHMADIADLSSITCSPAQLQEWVGKNEPRTSPHSTHFPPCNSTPRSPHTHTAGRGRSAPHREAVCVSPLVLHLQSLMETSPWGSAESPSHTESYNMARLERTDTIHWSVPERSFPQGDSDTPSSCNLEFTTVSSGVRHSEEKKSQDHGDTAALECDTEKDGSLEEAKRAHSTLDEVLQGLMENTEAQRTMRGAAIITDVSAGSDQEEERMFGQSVSAERGICRQLEEEEILEDYSCSRGDAGEGAATRGTKTKTLSSKVSGSDMEKLV</sequence>
<evidence type="ECO:0000313" key="5">
    <source>
        <dbReference type="Proteomes" id="UP000593565"/>
    </source>
</evidence>
<feature type="compositionally biased region" description="Basic and acidic residues" evidence="2">
    <location>
        <begin position="524"/>
        <end position="539"/>
    </location>
</feature>
<dbReference type="InterPro" id="IPR011009">
    <property type="entry name" value="Kinase-like_dom_sf"/>
</dbReference>
<dbReference type="GO" id="GO:0043063">
    <property type="term" value="P:intercellular bridge organization"/>
    <property type="evidence" value="ECO:0007669"/>
    <property type="project" value="InterPro"/>
</dbReference>
<dbReference type="PROSITE" id="PS50011">
    <property type="entry name" value="PROTEIN_KINASE_DOM"/>
    <property type="match status" value="1"/>
</dbReference>
<feature type="compositionally biased region" description="Basic and acidic residues" evidence="2">
    <location>
        <begin position="917"/>
        <end position="931"/>
    </location>
</feature>
<name>A0A7J6AJQ0_AMEME</name>
<feature type="region of interest" description="Disordered" evidence="2">
    <location>
        <begin position="600"/>
        <end position="621"/>
    </location>
</feature>
<protein>
    <recommendedName>
        <fullName evidence="3">Protein kinase domain-containing protein</fullName>
    </recommendedName>
</protein>
<dbReference type="Gene3D" id="3.30.200.20">
    <property type="entry name" value="Phosphorylase Kinase, domain 1"/>
    <property type="match status" value="1"/>
</dbReference>
<feature type="region of interest" description="Disordered" evidence="2">
    <location>
        <begin position="1176"/>
        <end position="1211"/>
    </location>
</feature>
<feature type="compositionally biased region" description="Polar residues" evidence="2">
    <location>
        <begin position="974"/>
        <end position="989"/>
    </location>
</feature>
<dbReference type="PROSITE" id="PS50088">
    <property type="entry name" value="ANK_REPEAT"/>
    <property type="match status" value="1"/>
</dbReference>
<dbReference type="Proteomes" id="UP000593565">
    <property type="component" value="Unassembled WGS sequence"/>
</dbReference>
<feature type="region of interest" description="Disordered" evidence="2">
    <location>
        <begin position="1075"/>
        <end position="1094"/>
    </location>
</feature>
<dbReference type="Gene3D" id="1.25.40.20">
    <property type="entry name" value="Ankyrin repeat-containing domain"/>
    <property type="match status" value="1"/>
</dbReference>
<dbReference type="GO" id="GO:0007094">
    <property type="term" value="P:mitotic spindle assembly checkpoint signaling"/>
    <property type="evidence" value="ECO:0007669"/>
    <property type="project" value="InterPro"/>
</dbReference>
<feature type="domain" description="Protein kinase" evidence="3">
    <location>
        <begin position="236"/>
        <end position="499"/>
    </location>
</feature>
<feature type="region of interest" description="Disordered" evidence="2">
    <location>
        <begin position="708"/>
        <end position="728"/>
    </location>
</feature>
<evidence type="ECO:0000256" key="1">
    <source>
        <dbReference type="PROSITE-ProRule" id="PRU00023"/>
    </source>
</evidence>
<dbReference type="GO" id="GO:0051306">
    <property type="term" value="P:mitotic sister chromatid separation"/>
    <property type="evidence" value="ECO:0007669"/>
    <property type="project" value="InterPro"/>
</dbReference>
<dbReference type="SUPFAM" id="SSF48403">
    <property type="entry name" value="Ankyrin repeat"/>
    <property type="match status" value="1"/>
</dbReference>
<dbReference type="GO" id="GO:0004672">
    <property type="term" value="F:protein kinase activity"/>
    <property type="evidence" value="ECO:0007669"/>
    <property type="project" value="InterPro"/>
</dbReference>
<feature type="region of interest" description="Disordered" evidence="2">
    <location>
        <begin position="966"/>
        <end position="1003"/>
    </location>
</feature>
<dbReference type="GO" id="GO:0030496">
    <property type="term" value="C:midbody"/>
    <property type="evidence" value="ECO:0007669"/>
    <property type="project" value="TreeGrafter"/>
</dbReference>
<dbReference type="EMBL" id="JAAGNN010000012">
    <property type="protein sequence ID" value="KAF4082239.1"/>
    <property type="molecule type" value="Genomic_DNA"/>
</dbReference>
<dbReference type="GO" id="GO:0005524">
    <property type="term" value="F:ATP binding"/>
    <property type="evidence" value="ECO:0007669"/>
    <property type="project" value="InterPro"/>
</dbReference>
<organism evidence="4 5">
    <name type="scientific">Ameiurus melas</name>
    <name type="common">Black bullhead</name>
    <name type="synonym">Silurus melas</name>
    <dbReference type="NCBI Taxonomy" id="219545"/>
    <lineage>
        <taxon>Eukaryota</taxon>
        <taxon>Metazoa</taxon>
        <taxon>Chordata</taxon>
        <taxon>Craniata</taxon>
        <taxon>Vertebrata</taxon>
        <taxon>Euteleostomi</taxon>
        <taxon>Actinopterygii</taxon>
        <taxon>Neopterygii</taxon>
        <taxon>Teleostei</taxon>
        <taxon>Ostariophysi</taxon>
        <taxon>Siluriformes</taxon>
        <taxon>Ictaluridae</taxon>
        <taxon>Ameiurus</taxon>
    </lineage>
</organism>
<evidence type="ECO:0000259" key="3">
    <source>
        <dbReference type="PROSITE" id="PS50011"/>
    </source>
</evidence>